<sequence>MAGLTTARASTLTAQGRAAGNLRGERWPGRASRSTRPDVAA</sequence>
<evidence type="ECO:0000313" key="2">
    <source>
        <dbReference type="EMBL" id="ERH16135.1"/>
    </source>
</evidence>
<evidence type="ECO:0000256" key="1">
    <source>
        <dbReference type="SAM" id="MobiDB-lite"/>
    </source>
</evidence>
<proteinExistence type="predicted"/>
<name>U1PI89_9ACTO</name>
<organism evidence="2 3">
    <name type="scientific">Actinomyces johnsonii F0510</name>
    <dbReference type="NCBI Taxonomy" id="1227262"/>
    <lineage>
        <taxon>Bacteria</taxon>
        <taxon>Bacillati</taxon>
        <taxon>Actinomycetota</taxon>
        <taxon>Actinomycetes</taxon>
        <taxon>Actinomycetales</taxon>
        <taxon>Actinomycetaceae</taxon>
        <taxon>Actinomyces</taxon>
    </lineage>
</organism>
<gene>
    <name evidence="2" type="ORF">HMPREF1549_02615</name>
</gene>
<reference evidence="2 3" key="1">
    <citation type="submission" date="2013-06" db="EMBL/GenBank/DDBJ databases">
        <authorList>
            <person name="Weinstock G."/>
            <person name="Sodergren E."/>
            <person name="Lobos E.A."/>
            <person name="Fulton L."/>
            <person name="Fulton R."/>
            <person name="Courtney L."/>
            <person name="Fronick C."/>
            <person name="O'Laughlin M."/>
            <person name="Godfrey J."/>
            <person name="Wilson R.M."/>
            <person name="Miner T."/>
            <person name="Farmer C."/>
            <person name="Delehaunty K."/>
            <person name="Cordes M."/>
            <person name="Minx P."/>
            <person name="Tomlinson C."/>
            <person name="Chen J."/>
            <person name="Wollam A."/>
            <person name="Pepin K.H."/>
            <person name="Bhonagiri V."/>
            <person name="Zhang X."/>
            <person name="Warren W."/>
            <person name="Mitreva M."/>
            <person name="Mardis E.R."/>
            <person name="Wilson R.K."/>
        </authorList>
    </citation>
    <scope>NUCLEOTIDE SEQUENCE [LARGE SCALE GENOMIC DNA]</scope>
    <source>
        <strain evidence="2 3">F0510</strain>
    </source>
</reference>
<protein>
    <submittedName>
        <fullName evidence="2">Uncharacterized protein</fullName>
    </submittedName>
</protein>
<comment type="caution">
    <text evidence="2">The sequence shown here is derived from an EMBL/GenBank/DDBJ whole genome shotgun (WGS) entry which is preliminary data.</text>
</comment>
<dbReference type="AlphaFoldDB" id="U1PI89"/>
<dbReference type="EMBL" id="AWSD01000306">
    <property type="protein sequence ID" value="ERH16135.1"/>
    <property type="molecule type" value="Genomic_DNA"/>
</dbReference>
<feature type="region of interest" description="Disordered" evidence="1">
    <location>
        <begin position="1"/>
        <end position="41"/>
    </location>
</feature>
<evidence type="ECO:0000313" key="3">
    <source>
        <dbReference type="Proteomes" id="UP000016498"/>
    </source>
</evidence>
<accession>U1PI89</accession>
<dbReference type="HOGENOM" id="CLU_3264424_0_0_11"/>
<dbReference type="Proteomes" id="UP000016498">
    <property type="component" value="Unassembled WGS sequence"/>
</dbReference>